<evidence type="ECO:0000313" key="4">
    <source>
        <dbReference type="Proteomes" id="UP001493487"/>
    </source>
</evidence>
<evidence type="ECO:0000256" key="2">
    <source>
        <dbReference type="SAM" id="SignalP"/>
    </source>
</evidence>
<dbReference type="EMBL" id="JASKHM010000008">
    <property type="protein sequence ID" value="MEQ4483598.1"/>
    <property type="molecule type" value="Genomic_DNA"/>
</dbReference>
<keyword evidence="4" id="KW-1185">Reference proteome</keyword>
<accession>A0ABV1KU18</accession>
<organism evidence="3 4">
    <name type="scientific">Cohnella silvisoli</name>
    <dbReference type="NCBI Taxonomy" id="2873699"/>
    <lineage>
        <taxon>Bacteria</taxon>
        <taxon>Bacillati</taxon>
        <taxon>Bacillota</taxon>
        <taxon>Bacilli</taxon>
        <taxon>Bacillales</taxon>
        <taxon>Paenibacillaceae</taxon>
        <taxon>Cohnella</taxon>
    </lineage>
</organism>
<dbReference type="Proteomes" id="UP001493487">
    <property type="component" value="Unassembled WGS sequence"/>
</dbReference>
<dbReference type="PANTHER" id="PTHR43649">
    <property type="entry name" value="ARABINOSE-BINDING PROTEIN-RELATED"/>
    <property type="match status" value="1"/>
</dbReference>
<keyword evidence="2" id="KW-0732">Signal</keyword>
<feature type="chain" id="PRO_5046199599" evidence="2">
    <location>
        <begin position="21"/>
        <end position="450"/>
    </location>
</feature>
<proteinExistence type="predicted"/>
<evidence type="ECO:0000256" key="1">
    <source>
        <dbReference type="SAM" id="MobiDB-lite"/>
    </source>
</evidence>
<dbReference type="Gene3D" id="3.40.190.10">
    <property type="entry name" value="Periplasmic binding protein-like II"/>
    <property type="match status" value="2"/>
</dbReference>
<comment type="caution">
    <text evidence="3">The sequence shown here is derived from an EMBL/GenBank/DDBJ whole genome shotgun (WGS) entry which is preliminary data.</text>
</comment>
<name>A0ABV1KU18_9BACL</name>
<evidence type="ECO:0000313" key="3">
    <source>
        <dbReference type="EMBL" id="MEQ4483598.1"/>
    </source>
</evidence>
<dbReference type="SUPFAM" id="SSF53850">
    <property type="entry name" value="Periplasmic binding protein-like II"/>
    <property type="match status" value="1"/>
</dbReference>
<gene>
    <name evidence="3" type="ORF">QJS35_14485</name>
</gene>
<feature type="region of interest" description="Disordered" evidence="1">
    <location>
        <begin position="26"/>
        <end position="47"/>
    </location>
</feature>
<sequence length="450" mass="49482">MRRKLAVVLVSCLLMLLVAACDGGNKDGGSSSDTGSGKNAEAGGGSGDKKATIKFWYSANDADPNDTHYKWIEDTIEQFQKANPNIKVEPTVISNADQYLNKISTEMAANNAPDIFQTWMSGRLEPFVKANRIYPLNEAIDADPAFKELLNPNNLDTSTFDGKIYALPNAMTAEVVFYNKALFDKYKLSVPETWDDLMNVIKTFKDNGVVPFALGNKDPWAGSIPYMGIYDRLFGPQAYEDVVLKQQAKWNDPSFVEAGKKLVELKDAGAFPDNFNGLSDEEALAMFHSEKAAMFFIGTWIVIEANAKLGDKLGFFNFPDIPGGKGSKADDFIVNKDEGYAISNASKNKEAAIDLLKFLFSKERQAANAEQGQLIPTVNIPYDKSKIPAITIELNDALSKVKNSMIPWDNPLGQNIGKEFNMTTQAILAGAGVEESFKKLQAVSEKVWSK</sequence>
<dbReference type="InterPro" id="IPR050490">
    <property type="entry name" value="Bact_solute-bd_prot1"/>
</dbReference>
<dbReference type="Pfam" id="PF01547">
    <property type="entry name" value="SBP_bac_1"/>
    <property type="match status" value="1"/>
</dbReference>
<dbReference type="RefSeq" id="WP_232186228.1">
    <property type="nucleotide sequence ID" value="NZ_JAIOAP010000007.1"/>
</dbReference>
<protein>
    <submittedName>
        <fullName evidence="3">Extracellular solute-binding protein</fullName>
    </submittedName>
</protein>
<dbReference type="PANTHER" id="PTHR43649:SF14">
    <property type="entry name" value="BLR3389 PROTEIN"/>
    <property type="match status" value="1"/>
</dbReference>
<dbReference type="PROSITE" id="PS51257">
    <property type="entry name" value="PROKAR_LIPOPROTEIN"/>
    <property type="match status" value="1"/>
</dbReference>
<feature type="compositionally biased region" description="Low complexity" evidence="1">
    <location>
        <begin position="26"/>
        <end position="39"/>
    </location>
</feature>
<reference evidence="3 4" key="1">
    <citation type="journal article" date="2023" name="Genome Announc.">
        <title>Pan-Genome Analyses of the Genus Cohnella and Proposal of the Novel Species Cohnella silvisoli sp. nov., Isolated from Forest Soil.</title>
        <authorList>
            <person name="Wang C."/>
            <person name="Mao L."/>
            <person name="Bao G."/>
            <person name="Zhu H."/>
        </authorList>
    </citation>
    <scope>NUCLEOTIDE SEQUENCE [LARGE SCALE GENOMIC DNA]</scope>
    <source>
        <strain evidence="3 4">NL03-T5-1</strain>
    </source>
</reference>
<dbReference type="InterPro" id="IPR006059">
    <property type="entry name" value="SBP"/>
</dbReference>
<feature type="signal peptide" evidence="2">
    <location>
        <begin position="1"/>
        <end position="20"/>
    </location>
</feature>